<protein>
    <recommendedName>
        <fullName evidence="1">WW domain-containing protein</fullName>
    </recommendedName>
</protein>
<organism evidence="2 3">
    <name type="scientific">Nyssa sinensis</name>
    <dbReference type="NCBI Taxonomy" id="561372"/>
    <lineage>
        <taxon>Eukaryota</taxon>
        <taxon>Viridiplantae</taxon>
        <taxon>Streptophyta</taxon>
        <taxon>Embryophyta</taxon>
        <taxon>Tracheophyta</taxon>
        <taxon>Spermatophyta</taxon>
        <taxon>Magnoliopsida</taxon>
        <taxon>eudicotyledons</taxon>
        <taxon>Gunneridae</taxon>
        <taxon>Pentapetalae</taxon>
        <taxon>asterids</taxon>
        <taxon>Cornales</taxon>
        <taxon>Nyssaceae</taxon>
        <taxon>Nyssa</taxon>
    </lineage>
</organism>
<dbReference type="SMART" id="SM00456">
    <property type="entry name" value="WW"/>
    <property type="match status" value="1"/>
</dbReference>
<evidence type="ECO:0000313" key="2">
    <source>
        <dbReference type="EMBL" id="KAA8549065.1"/>
    </source>
</evidence>
<evidence type="ECO:0000313" key="3">
    <source>
        <dbReference type="Proteomes" id="UP000325577"/>
    </source>
</evidence>
<dbReference type="SUPFAM" id="SSF51045">
    <property type="entry name" value="WW domain"/>
    <property type="match status" value="1"/>
</dbReference>
<name>A0A5J5C0Y7_9ASTE</name>
<accession>A0A5J5C0Y7</accession>
<evidence type="ECO:0000259" key="1">
    <source>
        <dbReference type="PROSITE" id="PS50020"/>
    </source>
</evidence>
<dbReference type="EMBL" id="CM018031">
    <property type="protein sequence ID" value="KAA8549065.1"/>
    <property type="molecule type" value="Genomic_DNA"/>
</dbReference>
<dbReference type="InterPro" id="IPR036020">
    <property type="entry name" value="WW_dom_sf"/>
</dbReference>
<dbReference type="PROSITE" id="PS50020">
    <property type="entry name" value="WW_DOMAIN_2"/>
    <property type="match status" value="1"/>
</dbReference>
<dbReference type="Pfam" id="PF00397">
    <property type="entry name" value="WW"/>
    <property type="match status" value="1"/>
</dbReference>
<proteinExistence type="predicted"/>
<reference evidence="2 3" key="1">
    <citation type="submission" date="2019-09" db="EMBL/GenBank/DDBJ databases">
        <title>A chromosome-level genome assembly of the Chinese tupelo Nyssa sinensis.</title>
        <authorList>
            <person name="Yang X."/>
            <person name="Kang M."/>
            <person name="Yang Y."/>
            <person name="Xiong H."/>
            <person name="Wang M."/>
            <person name="Zhang Z."/>
            <person name="Wang Z."/>
            <person name="Wu H."/>
            <person name="Ma T."/>
            <person name="Liu J."/>
            <person name="Xi Z."/>
        </authorList>
    </citation>
    <scope>NUCLEOTIDE SEQUENCE [LARGE SCALE GENOMIC DNA]</scope>
    <source>
        <strain evidence="2">J267</strain>
        <tissue evidence="2">Leaf</tissue>
    </source>
</reference>
<dbReference type="AlphaFoldDB" id="A0A5J5C0Y7"/>
<dbReference type="Proteomes" id="UP000325577">
    <property type="component" value="Linkage Group LG0"/>
</dbReference>
<dbReference type="InterPro" id="IPR001202">
    <property type="entry name" value="WW_dom"/>
</dbReference>
<dbReference type="OrthoDB" id="410044at2759"/>
<keyword evidence="3" id="KW-1185">Reference proteome</keyword>
<dbReference type="Gene3D" id="2.20.70.10">
    <property type="match status" value="1"/>
</dbReference>
<sequence length="123" mass="13990">MSTQTTDILDCDWSEHTCPDGYMYYYNCVTCESKWEKPEEYALYEEQLQKQQQQNHSCQQPHCLSNPLVPFSQPVSQMQSVQPQTTLSNEKLQQLSVSAPEHDHVQVQAATSPVIAPACVQVV</sequence>
<feature type="domain" description="WW" evidence="1">
    <location>
        <begin position="7"/>
        <end position="40"/>
    </location>
</feature>
<dbReference type="CDD" id="cd00201">
    <property type="entry name" value="WW"/>
    <property type="match status" value="1"/>
</dbReference>
<gene>
    <name evidence="2" type="ORF">F0562_000749</name>
</gene>